<dbReference type="EMBL" id="FUXU01000010">
    <property type="protein sequence ID" value="SKA49767.1"/>
    <property type="molecule type" value="Genomic_DNA"/>
</dbReference>
<comment type="catalytic activity">
    <reaction evidence="6">
        <text>Exonucleolytic cleavage that removes extra residues from the 3'-terminus of tRNA to produce 5'-mononucleotides.</text>
        <dbReference type="EC" id="3.1.13.5"/>
    </reaction>
</comment>
<dbReference type="EC" id="3.1.13.5" evidence="6"/>
<dbReference type="GO" id="GO:0008408">
    <property type="term" value="F:3'-5' exonuclease activity"/>
    <property type="evidence" value="ECO:0007669"/>
    <property type="project" value="InterPro"/>
</dbReference>
<evidence type="ECO:0000256" key="3">
    <source>
        <dbReference type="ARBA" id="ARBA00022722"/>
    </source>
</evidence>
<dbReference type="GO" id="GO:0003676">
    <property type="term" value="F:nucleic acid binding"/>
    <property type="evidence" value="ECO:0007669"/>
    <property type="project" value="InterPro"/>
</dbReference>
<evidence type="ECO:0000313" key="8">
    <source>
        <dbReference type="EMBL" id="SKA49767.1"/>
    </source>
</evidence>
<comment type="function">
    <text evidence="6">Exonuclease involved in the 3' processing of various precursor tRNAs. Initiates hydrolysis at the 3'-terminus of an RNA molecule and releases 5'-mononucleotides.</text>
</comment>
<dbReference type="InterPro" id="IPR010997">
    <property type="entry name" value="HRDC-like_sf"/>
</dbReference>
<proteinExistence type="inferred from homology"/>
<keyword evidence="9" id="KW-1185">Reference proteome</keyword>
<evidence type="ECO:0000256" key="6">
    <source>
        <dbReference type="HAMAP-Rule" id="MF_01899"/>
    </source>
</evidence>
<dbReference type="Gene3D" id="3.30.420.10">
    <property type="entry name" value="Ribonuclease H-like superfamily/Ribonuclease H"/>
    <property type="match status" value="1"/>
</dbReference>
<dbReference type="InterPro" id="IPR048579">
    <property type="entry name" value="RNAseD_HRDC_C"/>
</dbReference>
<organism evidence="8 9">
    <name type="scientific">Enterovibrio nigricans DSM 22720</name>
    <dbReference type="NCBI Taxonomy" id="1121868"/>
    <lineage>
        <taxon>Bacteria</taxon>
        <taxon>Pseudomonadati</taxon>
        <taxon>Pseudomonadota</taxon>
        <taxon>Gammaproteobacteria</taxon>
        <taxon>Vibrionales</taxon>
        <taxon>Vibrionaceae</taxon>
        <taxon>Enterovibrio</taxon>
    </lineage>
</organism>
<dbReference type="GO" id="GO:0033890">
    <property type="term" value="F:ribonuclease D activity"/>
    <property type="evidence" value="ECO:0007669"/>
    <property type="project" value="UniProtKB-UniRule"/>
</dbReference>
<dbReference type="PANTHER" id="PTHR47649:SF1">
    <property type="entry name" value="RIBONUCLEASE D"/>
    <property type="match status" value="1"/>
</dbReference>
<dbReference type="GO" id="GO:0000166">
    <property type="term" value="F:nucleotide binding"/>
    <property type="evidence" value="ECO:0007669"/>
    <property type="project" value="InterPro"/>
</dbReference>
<dbReference type="RefSeq" id="WP_078751656.1">
    <property type="nucleotide sequence ID" value="NZ_FUXU01000010.1"/>
</dbReference>
<dbReference type="NCBIfam" id="TIGR01388">
    <property type="entry name" value="rnd"/>
    <property type="match status" value="1"/>
</dbReference>
<dbReference type="Gene3D" id="1.10.150.80">
    <property type="entry name" value="HRDC domain"/>
    <property type="match status" value="2"/>
</dbReference>
<keyword evidence="1 6" id="KW-0963">Cytoplasm</keyword>
<dbReference type="FunFam" id="3.30.420.10:FF:000060">
    <property type="entry name" value="Ribonuclease D"/>
    <property type="match status" value="1"/>
</dbReference>
<evidence type="ECO:0000256" key="4">
    <source>
        <dbReference type="ARBA" id="ARBA00022801"/>
    </source>
</evidence>
<keyword evidence="2 6" id="KW-0819">tRNA processing</keyword>
<gene>
    <name evidence="6" type="primary">rnd</name>
    <name evidence="8" type="ORF">SAMN02745132_01209</name>
</gene>
<keyword evidence="5 6" id="KW-0269">Exonuclease</keyword>
<dbReference type="HAMAP" id="MF_01899">
    <property type="entry name" value="RNase_D"/>
    <property type="match status" value="1"/>
</dbReference>
<keyword evidence="3 6" id="KW-0540">Nuclease</keyword>
<dbReference type="InterPro" id="IPR012337">
    <property type="entry name" value="RNaseH-like_sf"/>
</dbReference>
<dbReference type="SUPFAM" id="SSF53098">
    <property type="entry name" value="Ribonuclease H-like"/>
    <property type="match status" value="1"/>
</dbReference>
<dbReference type="InterPro" id="IPR051086">
    <property type="entry name" value="RNase_D-like"/>
</dbReference>
<dbReference type="Pfam" id="PF00570">
    <property type="entry name" value="HRDC"/>
    <property type="match status" value="1"/>
</dbReference>
<dbReference type="Proteomes" id="UP000190162">
    <property type="component" value="Unassembled WGS sequence"/>
</dbReference>
<dbReference type="GO" id="GO:0042780">
    <property type="term" value="P:tRNA 3'-end processing"/>
    <property type="evidence" value="ECO:0007669"/>
    <property type="project" value="UniProtKB-UniRule"/>
</dbReference>
<evidence type="ECO:0000256" key="1">
    <source>
        <dbReference type="ARBA" id="ARBA00022490"/>
    </source>
</evidence>
<protein>
    <recommendedName>
        <fullName evidence="6">Ribonuclease D</fullName>
        <shortName evidence="6">RNase D</shortName>
        <ecNumber evidence="6">3.1.13.5</ecNumber>
    </recommendedName>
</protein>
<reference evidence="9" key="1">
    <citation type="submission" date="2017-02" db="EMBL/GenBank/DDBJ databases">
        <authorList>
            <person name="Varghese N."/>
            <person name="Submissions S."/>
        </authorList>
    </citation>
    <scope>NUCLEOTIDE SEQUENCE [LARGE SCALE GENOMIC DNA]</scope>
    <source>
        <strain evidence="9">DSM 22720</strain>
    </source>
</reference>
<dbReference type="InterPro" id="IPR036397">
    <property type="entry name" value="RNaseH_sf"/>
</dbReference>
<feature type="domain" description="HRDC" evidence="7">
    <location>
        <begin position="210"/>
        <end position="289"/>
    </location>
</feature>
<dbReference type="InterPro" id="IPR006292">
    <property type="entry name" value="RNase_D"/>
</dbReference>
<sequence length="374" mass="43115">MNFEIVTELSQLEHVCEQARKVPAVMLDTEFVRTRTLYPQLGLIQLYDGETLSLIDPIELEDMSPLWALLGDESVVKVLHACSEDLEVFHHYAGMMPKPMVDTQIMAAFLGHGLSTGFAALVEEYQGVTLDKGEARTDWCARPLSEKQLEYAAADVYYLLPLYNLLAEKIKAAGWEDAVLQECNLMMSKRGKTPDPEKAYLDIKNAWQLHPKQLAVLQKLASWRLREARRRDLALNFVVKELHLWKMARFDIRSLSKMADEGFDRFEVERHGNRLIRIAQEAEKTPAALYPETIVRLVDMPVYKQMVKDIKTQTNAVAEKLGFVPEFIGSKKQIHQVLKWAWINERNPEKMPDLMTGWRKTFLEEKLLSLLDRK</sequence>
<dbReference type="Pfam" id="PF01612">
    <property type="entry name" value="DNA_pol_A_exo1"/>
    <property type="match status" value="1"/>
</dbReference>
<dbReference type="InterPro" id="IPR002562">
    <property type="entry name" value="3'-5'_exonuclease_dom"/>
</dbReference>
<evidence type="ECO:0000256" key="2">
    <source>
        <dbReference type="ARBA" id="ARBA00022694"/>
    </source>
</evidence>
<evidence type="ECO:0000313" key="9">
    <source>
        <dbReference type="Proteomes" id="UP000190162"/>
    </source>
</evidence>
<comment type="subcellular location">
    <subcellularLocation>
        <location evidence="6">Cytoplasm</location>
    </subcellularLocation>
</comment>
<accession>A0A1T4UAT6</accession>
<evidence type="ECO:0000259" key="7">
    <source>
        <dbReference type="PROSITE" id="PS50967"/>
    </source>
</evidence>
<dbReference type="AlphaFoldDB" id="A0A1T4UAT6"/>
<dbReference type="GO" id="GO:0005737">
    <property type="term" value="C:cytoplasm"/>
    <property type="evidence" value="ECO:0007669"/>
    <property type="project" value="UniProtKB-SubCell"/>
</dbReference>
<dbReference type="SUPFAM" id="SSF47819">
    <property type="entry name" value="HRDC-like"/>
    <property type="match status" value="2"/>
</dbReference>
<name>A0A1T4UAT6_9GAMM</name>
<dbReference type="PROSITE" id="PS50967">
    <property type="entry name" value="HRDC"/>
    <property type="match status" value="1"/>
</dbReference>
<dbReference type="InterPro" id="IPR044876">
    <property type="entry name" value="HRDC_dom_sf"/>
</dbReference>
<evidence type="ECO:0000256" key="5">
    <source>
        <dbReference type="ARBA" id="ARBA00022839"/>
    </source>
</evidence>
<dbReference type="CDD" id="cd06142">
    <property type="entry name" value="RNaseD_exo"/>
    <property type="match status" value="1"/>
</dbReference>
<comment type="cofactor">
    <cofactor evidence="6">
        <name>a divalent metal cation</name>
        <dbReference type="ChEBI" id="CHEBI:60240"/>
    </cofactor>
</comment>
<keyword evidence="4 6" id="KW-0378">Hydrolase</keyword>
<dbReference type="OrthoDB" id="9800549at2"/>
<comment type="similarity">
    <text evidence="6">Belongs to the RNase D family.</text>
</comment>
<dbReference type="SMART" id="SM00474">
    <property type="entry name" value="35EXOc"/>
    <property type="match status" value="1"/>
</dbReference>
<dbReference type="InterPro" id="IPR002121">
    <property type="entry name" value="HRDC_dom"/>
</dbReference>
<dbReference type="Pfam" id="PF21293">
    <property type="entry name" value="RNAseD_HRDC_C"/>
    <property type="match status" value="1"/>
</dbReference>
<dbReference type="PANTHER" id="PTHR47649">
    <property type="entry name" value="RIBONUCLEASE D"/>
    <property type="match status" value="1"/>
</dbReference>